<feature type="compositionally biased region" description="Basic and acidic residues" evidence="1">
    <location>
        <begin position="61"/>
        <end position="73"/>
    </location>
</feature>
<organism evidence="2 3">
    <name type="scientific">Apiospora aurea</name>
    <dbReference type="NCBI Taxonomy" id="335848"/>
    <lineage>
        <taxon>Eukaryota</taxon>
        <taxon>Fungi</taxon>
        <taxon>Dikarya</taxon>
        <taxon>Ascomycota</taxon>
        <taxon>Pezizomycotina</taxon>
        <taxon>Sordariomycetes</taxon>
        <taxon>Xylariomycetidae</taxon>
        <taxon>Amphisphaeriales</taxon>
        <taxon>Apiosporaceae</taxon>
        <taxon>Apiospora</taxon>
    </lineage>
</organism>
<dbReference type="RefSeq" id="XP_066703779.1">
    <property type="nucleotide sequence ID" value="XM_066838715.1"/>
</dbReference>
<protein>
    <submittedName>
        <fullName evidence="2">Uncharacterized protein</fullName>
    </submittedName>
</protein>
<evidence type="ECO:0000256" key="1">
    <source>
        <dbReference type="SAM" id="MobiDB-lite"/>
    </source>
</evidence>
<dbReference type="GeneID" id="92071777"/>
<keyword evidence="3" id="KW-1185">Reference proteome</keyword>
<name>A0ABR1QNZ6_9PEZI</name>
<sequence>MIPNRRGWDIRTGRAVDGVSRKRTRHNSRVVVAAEDVHAGGLDAGRGIEGAEGQGRRNGKTRQDRADDRRGDENEKHILVVVVLGY</sequence>
<dbReference type="Proteomes" id="UP001391051">
    <property type="component" value="Unassembled WGS sequence"/>
</dbReference>
<evidence type="ECO:0000313" key="2">
    <source>
        <dbReference type="EMBL" id="KAK7961668.1"/>
    </source>
</evidence>
<reference evidence="2 3" key="1">
    <citation type="submission" date="2023-01" db="EMBL/GenBank/DDBJ databases">
        <title>Analysis of 21 Apiospora genomes using comparative genomics revels a genus with tremendous synthesis potential of carbohydrate active enzymes and secondary metabolites.</title>
        <authorList>
            <person name="Sorensen T."/>
        </authorList>
    </citation>
    <scope>NUCLEOTIDE SEQUENCE [LARGE SCALE GENOMIC DNA]</scope>
    <source>
        <strain evidence="2 3">CBS 24483</strain>
    </source>
</reference>
<accession>A0ABR1QNZ6</accession>
<feature type="region of interest" description="Disordered" evidence="1">
    <location>
        <begin position="42"/>
        <end position="73"/>
    </location>
</feature>
<gene>
    <name evidence="2" type="ORF">PG986_002493</name>
</gene>
<evidence type="ECO:0000313" key="3">
    <source>
        <dbReference type="Proteomes" id="UP001391051"/>
    </source>
</evidence>
<feature type="compositionally biased region" description="Gly residues" evidence="1">
    <location>
        <begin position="42"/>
        <end position="53"/>
    </location>
</feature>
<comment type="caution">
    <text evidence="2">The sequence shown here is derived from an EMBL/GenBank/DDBJ whole genome shotgun (WGS) entry which is preliminary data.</text>
</comment>
<proteinExistence type="predicted"/>
<dbReference type="EMBL" id="JAQQWE010000002">
    <property type="protein sequence ID" value="KAK7961668.1"/>
    <property type="molecule type" value="Genomic_DNA"/>
</dbReference>